<dbReference type="Proteomes" id="UP000268973">
    <property type="component" value="Unassembled WGS sequence"/>
</dbReference>
<dbReference type="SUPFAM" id="SSF48452">
    <property type="entry name" value="TPR-like"/>
    <property type="match status" value="2"/>
</dbReference>
<dbReference type="OrthoDB" id="5592888at2"/>
<dbReference type="RefSeq" id="WP_126573796.1">
    <property type="nucleotide sequence ID" value="NZ_RXZH01000002.1"/>
</dbReference>
<keyword evidence="1" id="KW-0732">Signal</keyword>
<dbReference type="Gene3D" id="1.25.40.10">
    <property type="entry name" value="Tetratricopeptide repeat domain"/>
    <property type="match status" value="2"/>
</dbReference>
<feature type="chain" id="PRO_5018728982" description="Tetratricopeptide repeat protein" evidence="1">
    <location>
        <begin position="20"/>
        <end position="389"/>
    </location>
</feature>
<evidence type="ECO:0000313" key="3">
    <source>
        <dbReference type="Proteomes" id="UP000268973"/>
    </source>
</evidence>
<name>A0A3S0PQ43_9VIBR</name>
<feature type="signal peptide" evidence="1">
    <location>
        <begin position="1"/>
        <end position="19"/>
    </location>
</feature>
<protein>
    <recommendedName>
        <fullName evidence="4">Tetratricopeptide repeat protein</fullName>
    </recommendedName>
</protein>
<dbReference type="InterPro" id="IPR011990">
    <property type="entry name" value="TPR-like_helical_dom_sf"/>
</dbReference>
<evidence type="ECO:0000313" key="2">
    <source>
        <dbReference type="EMBL" id="RTZ16774.1"/>
    </source>
</evidence>
<gene>
    <name evidence="2" type="ORF">EJ063_08250</name>
</gene>
<keyword evidence="3" id="KW-1185">Reference proteome</keyword>
<organism evidence="2 3">
    <name type="scientific">Vibrio aquaticus</name>
    <dbReference type="NCBI Taxonomy" id="2496559"/>
    <lineage>
        <taxon>Bacteria</taxon>
        <taxon>Pseudomonadati</taxon>
        <taxon>Pseudomonadota</taxon>
        <taxon>Gammaproteobacteria</taxon>
        <taxon>Vibrionales</taxon>
        <taxon>Vibrionaceae</taxon>
        <taxon>Vibrio</taxon>
    </lineage>
</organism>
<sequence length="389" mass="44096">MIKRLMTLAVLFVSATVHAEQLSQYTAIRVQKANEMAQNEQVKQAIALLKETETSRSYDQAFIARMLGVFHWQNGQEALAIRHLEQAVSSGLLQDEQAWLTQRMLADLYLNQQQFKSALKHYYALSSNSLAKEKSKDLWLRIAQAHYQLSEWSKVIAAANKALGDQSIERLQPLSLKLASQLQLEQWRQAIPTIKLLIELQPSQTNWWRQLVGLQLRIGQDSAALDTLSLAKLKGLELSQSDLRMLAQLYAKKGIPERAALQISQLEGAGQDAALLVEQATYWQAAKEWETAISIWQQAAKHESKYLWNVAQLMVQQGHYQESLVVLNKVKGRKADVALAKTRAFYKLYQLENALIEAKRADAAQPSNQAKSWIKYLSQLRKVNAESTS</sequence>
<comment type="caution">
    <text evidence="2">The sequence shown here is derived from an EMBL/GenBank/DDBJ whole genome shotgun (WGS) entry which is preliminary data.</text>
</comment>
<reference evidence="2 3" key="1">
    <citation type="submission" date="2018-12" db="EMBL/GenBank/DDBJ databases">
        <title>Vibrio sp. isolated from China Sea.</title>
        <authorList>
            <person name="Li Y."/>
        </authorList>
    </citation>
    <scope>NUCLEOTIDE SEQUENCE [LARGE SCALE GENOMIC DNA]</scope>
    <source>
        <strain evidence="2 3">BEI207</strain>
    </source>
</reference>
<accession>A0A3S0PQ43</accession>
<dbReference type="AlphaFoldDB" id="A0A3S0PQ43"/>
<evidence type="ECO:0000256" key="1">
    <source>
        <dbReference type="SAM" id="SignalP"/>
    </source>
</evidence>
<dbReference type="EMBL" id="RXZH01000002">
    <property type="protein sequence ID" value="RTZ16774.1"/>
    <property type="molecule type" value="Genomic_DNA"/>
</dbReference>
<proteinExistence type="predicted"/>
<evidence type="ECO:0008006" key="4">
    <source>
        <dbReference type="Google" id="ProtNLM"/>
    </source>
</evidence>